<organism evidence="1 2">
    <name type="scientific">Myroides odoratimimus</name>
    <dbReference type="NCBI Taxonomy" id="76832"/>
    <lineage>
        <taxon>Bacteria</taxon>
        <taxon>Pseudomonadati</taxon>
        <taxon>Bacteroidota</taxon>
        <taxon>Flavobacteriia</taxon>
        <taxon>Flavobacteriales</taxon>
        <taxon>Flavobacteriaceae</taxon>
        <taxon>Myroides</taxon>
    </lineage>
</organism>
<dbReference type="AlphaFoldDB" id="A0A0U3FBY4"/>
<protein>
    <submittedName>
        <fullName evidence="1">Uncharacterized protein</fullName>
    </submittedName>
</protein>
<dbReference type="RefSeq" id="WP_006259556.1">
    <property type="nucleotide sequence ID" value="NZ_BCMQ01000017.1"/>
</dbReference>
<dbReference type="Proteomes" id="UP000069030">
    <property type="component" value="Chromosome"/>
</dbReference>
<dbReference type="KEGG" id="mod:AS202_02700"/>
<evidence type="ECO:0000313" key="2">
    <source>
        <dbReference type="Proteomes" id="UP000069030"/>
    </source>
</evidence>
<accession>A0A0U3FBY4</accession>
<sequence>MDLLKNRIVALYLNGSVHVSLAVFALVQMTFYFCHLPFDAVVSTLAFTGTLFSYNFIKYAEVIYRHKNPFTLRLKVIIGISIIALLIGTVAFFMLNWKAQFVTLSLLVLSVLYAIPISSNRSNLRNLAGLKVYIVCLCWATVTLIVPVMNADIPVSWDIVVKFIQRFILVFILIGIFEVVDLQYDDKYLKTLPQMLGIANTKWLLGLLLIPFYVIEFFKVGYQPIQAWNNMLIVLLTLFFIVYASPKRTKFFTLFWVESVPIVWWLIVVIQGNASMLE</sequence>
<proteinExistence type="predicted"/>
<dbReference type="EMBL" id="CP013690">
    <property type="protein sequence ID" value="ALU25134.1"/>
    <property type="molecule type" value="Genomic_DNA"/>
</dbReference>
<name>A0A0U3FBY4_9FLAO</name>
<reference evidence="1 2" key="1">
    <citation type="journal article" date="2016" name="J. Zhejiang Univ. Sci. B">
        <title>Antibiotic resistance mechanisms of Myroides sp.</title>
        <authorList>
            <person name="Hu S."/>
            <person name="Yuan S."/>
            <person name="Qu H."/>
            <person name="Jiang T."/>
            <person name="Zhou Y."/>
            <person name="Wang M."/>
            <person name="Ming D."/>
        </authorList>
    </citation>
    <scope>NUCLEOTIDE SEQUENCE [LARGE SCALE GENOMIC DNA]</scope>
    <source>
        <strain evidence="1 2">PR63039</strain>
    </source>
</reference>
<gene>
    <name evidence="1" type="ORF">AS202_02700</name>
</gene>
<dbReference type="eggNOG" id="COG0382">
    <property type="taxonomic scope" value="Bacteria"/>
</dbReference>
<evidence type="ECO:0000313" key="1">
    <source>
        <dbReference type="EMBL" id="ALU25134.1"/>
    </source>
</evidence>